<dbReference type="PANTHER" id="PTHR48081">
    <property type="entry name" value="AB HYDROLASE SUPERFAMILY PROTEIN C4A8.06C"/>
    <property type="match status" value="1"/>
</dbReference>
<dbReference type="FunFam" id="3.40.50.1820:FF:000089">
    <property type="entry name" value="Alpha/beta hydrolase"/>
    <property type="match status" value="1"/>
</dbReference>
<evidence type="ECO:0000313" key="5">
    <source>
        <dbReference type="EMBL" id="EYF04865.1"/>
    </source>
</evidence>
<comment type="similarity">
    <text evidence="1">Belongs to the 'GDXG' lipolytic enzyme family.</text>
</comment>
<comment type="caution">
    <text evidence="5">The sequence shown here is derived from an EMBL/GenBank/DDBJ whole genome shotgun (WGS) entry which is preliminary data.</text>
</comment>
<evidence type="ECO:0000259" key="4">
    <source>
        <dbReference type="Pfam" id="PF07859"/>
    </source>
</evidence>
<feature type="domain" description="Alpha/beta hydrolase fold-3" evidence="4">
    <location>
        <begin position="121"/>
        <end position="326"/>
    </location>
</feature>
<dbReference type="eggNOG" id="COG0657">
    <property type="taxonomic scope" value="Bacteria"/>
</dbReference>
<dbReference type="SUPFAM" id="SSF53474">
    <property type="entry name" value="alpha/beta-Hydrolases"/>
    <property type="match status" value="1"/>
</dbReference>
<sequence length="354" mass="38020">MDALPALGLELQRRAAYALLHAPPRLLRALVGPEKRSPEGHVLDLQMQVLIYINERLGGALDATEDPVEARKRMDEGSRLITPRVSPAPAHEDRRIPVENGSLPVRIYTPPSAGSAPLPVVVFFHGGGFSRGSLVSHHGECQGLAVKAEAIVVAVDYRLAPEHRFPAAVDDALAAFRWVAEHAATFGGDPTRIAVAGDSAGGNLAAVVARETRGDAHKPVFQLLVYPATDMTRSLPSHRHFREGFFLTEASINIFLAAYLNSEAEQRDPRASPLLAGDHGGQPPAMVLTAGFDPLRDEGDAYAKALAEAGVPVEHRSYEGLIHGFFNMSAMVDAAHHGFDDAARALRRALHPLG</sequence>
<dbReference type="AlphaFoldDB" id="A0A017T7S8"/>
<dbReference type="ESTHER" id="9delt-a0a017t7s8">
    <property type="family name" value="Hormone-sensitive_lipase_like"/>
</dbReference>
<dbReference type="InterPro" id="IPR013094">
    <property type="entry name" value="AB_hydrolase_3"/>
</dbReference>
<feature type="active site" evidence="3">
    <location>
        <position position="199"/>
    </location>
</feature>
<dbReference type="Proteomes" id="UP000019678">
    <property type="component" value="Unassembled WGS sequence"/>
</dbReference>
<name>A0A017T7S8_9BACT</name>
<reference evidence="5 6" key="1">
    <citation type="submission" date="2013-05" db="EMBL/GenBank/DDBJ databases">
        <title>Genome assembly of Chondromyces apiculatus DSM 436.</title>
        <authorList>
            <person name="Sharma G."/>
            <person name="Khatri I."/>
            <person name="Kaur C."/>
            <person name="Mayilraj S."/>
            <person name="Subramanian S."/>
        </authorList>
    </citation>
    <scope>NUCLEOTIDE SEQUENCE [LARGE SCALE GENOMIC DNA]</scope>
    <source>
        <strain evidence="5 6">DSM 436</strain>
    </source>
</reference>
<dbReference type="Pfam" id="PF07859">
    <property type="entry name" value="Abhydrolase_3"/>
    <property type="match status" value="1"/>
</dbReference>
<evidence type="ECO:0000256" key="2">
    <source>
        <dbReference type="ARBA" id="ARBA00022801"/>
    </source>
</evidence>
<gene>
    <name evidence="5" type="ORF">CAP_3891</name>
</gene>
<dbReference type="GO" id="GO:0016787">
    <property type="term" value="F:hydrolase activity"/>
    <property type="evidence" value="ECO:0007669"/>
    <property type="project" value="UniProtKB-KW"/>
</dbReference>
<dbReference type="Gene3D" id="3.40.50.1820">
    <property type="entry name" value="alpha/beta hydrolase"/>
    <property type="match status" value="1"/>
</dbReference>
<dbReference type="InterPro" id="IPR002168">
    <property type="entry name" value="Lipase_GDXG_HIS_AS"/>
</dbReference>
<dbReference type="PROSITE" id="PS01173">
    <property type="entry name" value="LIPASE_GDXG_HIS"/>
    <property type="match status" value="1"/>
</dbReference>
<organism evidence="5 6">
    <name type="scientific">Chondromyces apiculatus DSM 436</name>
    <dbReference type="NCBI Taxonomy" id="1192034"/>
    <lineage>
        <taxon>Bacteria</taxon>
        <taxon>Pseudomonadati</taxon>
        <taxon>Myxococcota</taxon>
        <taxon>Polyangia</taxon>
        <taxon>Polyangiales</taxon>
        <taxon>Polyangiaceae</taxon>
        <taxon>Chondromyces</taxon>
    </lineage>
</organism>
<dbReference type="PANTHER" id="PTHR48081:SF8">
    <property type="entry name" value="ALPHA_BETA HYDROLASE FOLD-3 DOMAIN-CONTAINING PROTEIN-RELATED"/>
    <property type="match status" value="1"/>
</dbReference>
<dbReference type="InterPro" id="IPR033140">
    <property type="entry name" value="Lipase_GDXG_put_SER_AS"/>
</dbReference>
<keyword evidence="6" id="KW-1185">Reference proteome</keyword>
<dbReference type="InterPro" id="IPR029058">
    <property type="entry name" value="AB_hydrolase_fold"/>
</dbReference>
<evidence type="ECO:0000256" key="1">
    <source>
        <dbReference type="ARBA" id="ARBA00010515"/>
    </source>
</evidence>
<dbReference type="PROSITE" id="PS01174">
    <property type="entry name" value="LIPASE_GDXG_SER"/>
    <property type="match status" value="1"/>
</dbReference>
<dbReference type="PROSITE" id="PS00122">
    <property type="entry name" value="CARBOXYLESTERASE_B_1"/>
    <property type="match status" value="1"/>
</dbReference>
<evidence type="ECO:0000256" key="3">
    <source>
        <dbReference type="PROSITE-ProRule" id="PRU10038"/>
    </source>
</evidence>
<dbReference type="InterPro" id="IPR019826">
    <property type="entry name" value="Carboxylesterase_B_AS"/>
</dbReference>
<dbReference type="InterPro" id="IPR050300">
    <property type="entry name" value="GDXG_lipolytic_enzyme"/>
</dbReference>
<dbReference type="EMBL" id="ASRX01000029">
    <property type="protein sequence ID" value="EYF04865.1"/>
    <property type="molecule type" value="Genomic_DNA"/>
</dbReference>
<accession>A0A017T7S8</accession>
<protein>
    <submittedName>
        <fullName evidence="5">Putative lipase</fullName>
    </submittedName>
</protein>
<evidence type="ECO:0000313" key="6">
    <source>
        <dbReference type="Proteomes" id="UP000019678"/>
    </source>
</evidence>
<proteinExistence type="inferred from homology"/>
<dbReference type="STRING" id="1192034.CAP_3891"/>
<keyword evidence="2" id="KW-0378">Hydrolase</keyword>